<dbReference type="Pfam" id="PF10350">
    <property type="entry name" value="DUF2428"/>
    <property type="match status" value="1"/>
</dbReference>
<gene>
    <name evidence="6" type="ORF">BN869_000001217_1</name>
</gene>
<feature type="domain" description="DUF2428" evidence="3">
    <location>
        <begin position="677"/>
        <end position="917"/>
    </location>
</feature>
<dbReference type="InterPro" id="IPR056843">
    <property type="entry name" value="THADA-like_TPR"/>
</dbReference>
<comment type="similarity">
    <text evidence="1">Belongs to the THADA family.</text>
</comment>
<accession>A0A0B7JPD0</accession>
<dbReference type="GO" id="GO:0030488">
    <property type="term" value="P:tRNA methylation"/>
    <property type="evidence" value="ECO:0007669"/>
    <property type="project" value="TreeGrafter"/>
</dbReference>
<keyword evidence="2" id="KW-0819">tRNA processing</keyword>
<evidence type="ECO:0000259" key="3">
    <source>
        <dbReference type="Pfam" id="PF10350"/>
    </source>
</evidence>
<dbReference type="PANTHER" id="PTHR14387">
    <property type="entry name" value="THADA/DEATH RECEPTOR INTERACTING PROTEIN"/>
    <property type="match status" value="1"/>
</dbReference>
<dbReference type="InterPro" id="IPR019442">
    <property type="entry name" value="THADA/TRM732_DUF2428"/>
</dbReference>
<dbReference type="InterPro" id="IPR051954">
    <property type="entry name" value="tRNA_methyltransferase_THADA"/>
</dbReference>
<organism evidence="6">
    <name type="scientific">Bionectria ochroleuca</name>
    <name type="common">Gliocladium roseum</name>
    <dbReference type="NCBI Taxonomy" id="29856"/>
    <lineage>
        <taxon>Eukaryota</taxon>
        <taxon>Fungi</taxon>
        <taxon>Dikarya</taxon>
        <taxon>Ascomycota</taxon>
        <taxon>Pezizomycotina</taxon>
        <taxon>Sordariomycetes</taxon>
        <taxon>Hypocreomycetidae</taxon>
        <taxon>Hypocreales</taxon>
        <taxon>Bionectriaceae</taxon>
        <taxon>Clonostachys</taxon>
    </lineage>
</organism>
<dbReference type="GO" id="GO:0005829">
    <property type="term" value="C:cytosol"/>
    <property type="evidence" value="ECO:0007669"/>
    <property type="project" value="TreeGrafter"/>
</dbReference>
<dbReference type="Pfam" id="PF25150">
    <property type="entry name" value="TPR_Trm732"/>
    <property type="match status" value="1"/>
</dbReference>
<dbReference type="InterPro" id="IPR056842">
    <property type="entry name" value="THADA-like_TPR_C"/>
</dbReference>
<evidence type="ECO:0000256" key="2">
    <source>
        <dbReference type="ARBA" id="ARBA00022694"/>
    </source>
</evidence>
<proteinExistence type="inferred from homology"/>
<dbReference type="SUPFAM" id="SSF48371">
    <property type="entry name" value="ARM repeat"/>
    <property type="match status" value="1"/>
</dbReference>
<dbReference type="Pfam" id="PF26523">
    <property type="entry name" value="Trm732_C"/>
    <property type="match status" value="1"/>
</dbReference>
<sequence length="1563" mass="174200">MSSHSEKLANELASHQELLAWIENQPKESQIENANISFARLLLEAGQPKSVSGNACVRLCGFVEHFSKSKSDQLQSWAFSEDVAQQLFTFYMEWNESDHHRSMKLVLDLLTRLQKRNPDVSAAENIEKSLLNYLISIIVGLKSKPVAKSAIKTLEYFVSKSIYSLNDIRLSYVRSLPEKEPLDEIEVWHSFFGELFSWMKNHFVCPTAGRLAVCLYRRLRNAKNQPQSTISPGIWHQWLLEYIEEDPSLLESVKNYIFLPLFNAERTEALEFLRMMASSDIIASNRDIDVNLPALLQLAALETGKRVGLVEEPSLNTDGQENDGKSSILMNQDVLNSVLAHPSHEVRSLAFSLLITSPSTTRPYSLAALNLLRQHLGTYFADPDAKFRVDVMARARDMFKRVRGAICVLKRSIPRVRAKALKRKAAERATAEGVSPLADAQPILYRSNLIDLPEGQLVHCLEYHAEFLRWYIGFLCSELTPTASYQRHVGSLKAISSILRLESDPKKDWGTDSDQEIFYDLVDKRWARALFDLVMDPFDDVRELSSAATKSILSDMRYRKFSLSGASRGDSPVDELQDLSNRANELSRRTARADHSDGAARACQLLYRFFGDETEQLGFISRIIDKLEAKIALAQSNLGQAVLEDPVHGDFSALRYIWQIVSTQAFSGPSLDAGQAVQNRLVSCCEQIWDAVRDILCDDSPEGHLPQELEEVDGINTKDILSYSFRAIHESSNLIRAMALTVRTRSQAKSISPSLESFKRMGDLSFIQLSTLRHRGAFSTVSSTFSTCCQQTQYLDKEGAGSNILDAWYQGTMSAIFAQVSTTRRSAGIPSLMTGILSADAPSPSFEQVMEKLIEISGVEAFVRETDGSNLPQVHAFNCLKDIFKSSFLTSMGNKSEKYLPQCLELAANGLRSEVWAIRNCGLILLRSLIDCLFGSNESKAMIELGWDGKANRIPYHRYSTLPRVLVNLLESGHQMMSVTATSAAGAESVFPALDIVRRAGPPDELREELMLHISTYLGSPVWHVREMAARTLCSCLLHDKWLVVMQDLLQQAIKDQTKNSQNRIHGVLVALKFVIERLAEVSPERLTPNLTNLVQLLHETKIDSHYTHCPDILAAYVEVINLIWSLLSSLESEFPSKSLEVSISTASDSALLKIQRIKHQLLAAKFNDSSLDVLNTLLLGNKLGINTMLTALETLPQLWNVSSASPEVLAQFSGLYINICLENSSLDVQAVAIENLADILEHFLGQAKDTELLRPLPLERLLESLLSHTLNPSISNAILRVSGSVVAFMKLFSRLSASRLQSWGVMMADAGLDDKTFDSRFAAAQSLHAFFLSVGPNCTGDNFIPALVSLYDTLNDDDDEVREVGSLAVRSIIGQPLVPLEAANRLLQWISVEFSNSNSFKAVAAARITGAAGTSFSNREIPWRSADEQFDAAMKVDDSLFVIEEQNLFIDEIRETSRWVSVYENLAWNPEDSTSKRLDGWLQRGLARLITFLSKEDGPLGWASDPEMFSLCSRIILASVSLEQKGHASAALLEALKAAKDALGDSDAQKRHISSLLVKPLE</sequence>
<reference evidence="6" key="1">
    <citation type="submission" date="2015-01" db="EMBL/GenBank/DDBJ databases">
        <authorList>
            <person name="Durling Mikael"/>
        </authorList>
    </citation>
    <scope>NUCLEOTIDE SEQUENCE</scope>
</reference>
<name>A0A0B7JPD0_BIOOC</name>
<dbReference type="Gene3D" id="1.25.10.10">
    <property type="entry name" value="Leucine-rich Repeat Variant"/>
    <property type="match status" value="2"/>
</dbReference>
<dbReference type="InterPro" id="IPR011989">
    <property type="entry name" value="ARM-like"/>
</dbReference>
<evidence type="ECO:0000259" key="5">
    <source>
        <dbReference type="Pfam" id="PF25151"/>
    </source>
</evidence>
<evidence type="ECO:0000313" key="6">
    <source>
        <dbReference type="EMBL" id="CEO45162.1"/>
    </source>
</evidence>
<protein>
    <submittedName>
        <fullName evidence="6">Uncharacterized protein</fullName>
    </submittedName>
</protein>
<dbReference type="EMBL" id="CDPU01000002">
    <property type="protein sequence ID" value="CEO45162.1"/>
    <property type="molecule type" value="Genomic_DNA"/>
</dbReference>
<evidence type="ECO:0000256" key="1">
    <source>
        <dbReference type="ARBA" id="ARBA00010409"/>
    </source>
</evidence>
<dbReference type="InterPro" id="IPR016024">
    <property type="entry name" value="ARM-type_fold"/>
</dbReference>
<feature type="domain" description="tRNA (32-2'-O)-methyltransferase regulator THADA-like C-terminal TPR repeats region" evidence="5">
    <location>
        <begin position="919"/>
        <end position="1074"/>
    </location>
</feature>
<dbReference type="PANTHER" id="PTHR14387:SF0">
    <property type="entry name" value="DUF2428 DOMAIN-CONTAINING PROTEIN"/>
    <property type="match status" value="1"/>
</dbReference>
<feature type="domain" description="tRNA (32-2'-O)-methyltransferase regulator THADA-like TPR repeats region" evidence="4">
    <location>
        <begin position="234"/>
        <end position="543"/>
    </location>
</feature>
<dbReference type="Pfam" id="PF25151">
    <property type="entry name" value="TPR_Trm732_C"/>
    <property type="match status" value="1"/>
</dbReference>
<evidence type="ECO:0000259" key="4">
    <source>
        <dbReference type="Pfam" id="PF25150"/>
    </source>
</evidence>